<keyword evidence="6" id="KW-0378">Hydrolase</keyword>
<dbReference type="RefSeq" id="WP_305994336.1">
    <property type="nucleotide sequence ID" value="NZ_JAVAMP010000023.1"/>
</dbReference>
<comment type="similarity">
    <text evidence="2">Belongs to the peptidase M4 family.</text>
</comment>
<keyword evidence="3" id="KW-0645">Protease</keyword>
<evidence type="ECO:0000256" key="1">
    <source>
        <dbReference type="ARBA" id="ARBA00001947"/>
    </source>
</evidence>
<dbReference type="InterPro" id="IPR007280">
    <property type="entry name" value="Peptidase_C_arc/bac"/>
</dbReference>
<gene>
    <name evidence="14" type="ORF">Q5Y73_23330</name>
</gene>
<evidence type="ECO:0000256" key="9">
    <source>
        <dbReference type="ARBA" id="ARBA00023157"/>
    </source>
</evidence>
<dbReference type="SUPFAM" id="SSF89260">
    <property type="entry name" value="Collagen-binding domain"/>
    <property type="match status" value="1"/>
</dbReference>
<feature type="chain" id="PRO_5045251900" evidence="12">
    <location>
        <begin position="31"/>
        <end position="830"/>
    </location>
</feature>
<evidence type="ECO:0000313" key="15">
    <source>
        <dbReference type="Proteomes" id="UP001231941"/>
    </source>
</evidence>
<evidence type="ECO:0000256" key="8">
    <source>
        <dbReference type="ARBA" id="ARBA00023049"/>
    </source>
</evidence>
<dbReference type="InterPro" id="IPR001570">
    <property type="entry name" value="Peptidase_M4_C_domain"/>
</dbReference>
<dbReference type="Pfam" id="PF02868">
    <property type="entry name" value="Peptidase_M4_C"/>
    <property type="match status" value="1"/>
</dbReference>
<dbReference type="Gene3D" id="3.10.170.10">
    <property type="match status" value="1"/>
</dbReference>
<dbReference type="SUPFAM" id="SSF55486">
    <property type="entry name" value="Metalloproteases ('zincins'), catalytic domain"/>
    <property type="match status" value="1"/>
</dbReference>
<keyword evidence="7" id="KW-0862">Zinc</keyword>
<dbReference type="SMART" id="SM00042">
    <property type="entry name" value="CUB"/>
    <property type="match status" value="1"/>
</dbReference>
<feature type="signal peptide" evidence="12">
    <location>
        <begin position="1"/>
        <end position="30"/>
    </location>
</feature>
<dbReference type="Gene3D" id="2.60.120.380">
    <property type="match status" value="1"/>
</dbReference>
<proteinExistence type="inferred from homology"/>
<evidence type="ECO:0000256" key="10">
    <source>
        <dbReference type="SAM" id="Coils"/>
    </source>
</evidence>
<evidence type="ECO:0000256" key="6">
    <source>
        <dbReference type="ARBA" id="ARBA00022801"/>
    </source>
</evidence>
<keyword evidence="10" id="KW-0175">Coiled coil</keyword>
<evidence type="ECO:0000259" key="13">
    <source>
        <dbReference type="SMART" id="SM00042"/>
    </source>
</evidence>
<evidence type="ECO:0000256" key="7">
    <source>
        <dbReference type="ARBA" id="ARBA00022833"/>
    </source>
</evidence>
<evidence type="ECO:0000256" key="12">
    <source>
        <dbReference type="SAM" id="SignalP"/>
    </source>
</evidence>
<keyword evidence="4" id="KW-0479">Metal-binding</keyword>
<dbReference type="InterPro" id="IPR023612">
    <property type="entry name" value="Peptidase_M4"/>
</dbReference>
<dbReference type="InterPro" id="IPR050728">
    <property type="entry name" value="Zinc_Metalloprotease_M4"/>
</dbReference>
<dbReference type="InterPro" id="IPR013856">
    <property type="entry name" value="Peptidase_M4_domain"/>
</dbReference>
<keyword evidence="5 12" id="KW-0732">Signal</keyword>
<dbReference type="PANTHER" id="PTHR33794:SF1">
    <property type="entry name" value="BACILLOLYSIN"/>
    <property type="match status" value="1"/>
</dbReference>
<feature type="domain" description="CUB" evidence="13">
    <location>
        <begin position="658"/>
        <end position="783"/>
    </location>
</feature>
<dbReference type="PANTHER" id="PTHR33794">
    <property type="entry name" value="BACILLOLYSIN"/>
    <property type="match status" value="1"/>
</dbReference>
<evidence type="ECO:0000256" key="3">
    <source>
        <dbReference type="ARBA" id="ARBA00022670"/>
    </source>
</evidence>
<dbReference type="InterPro" id="IPR011096">
    <property type="entry name" value="FTP_domain"/>
</dbReference>
<keyword evidence="15" id="KW-1185">Reference proteome</keyword>
<dbReference type="Proteomes" id="UP001231941">
    <property type="component" value="Unassembled WGS sequence"/>
</dbReference>
<dbReference type="Pfam" id="PF04151">
    <property type="entry name" value="PPC"/>
    <property type="match status" value="1"/>
</dbReference>
<dbReference type="InterPro" id="IPR000859">
    <property type="entry name" value="CUB_dom"/>
</dbReference>
<feature type="region of interest" description="Disordered" evidence="11">
    <location>
        <begin position="807"/>
        <end position="830"/>
    </location>
</feature>
<dbReference type="InterPro" id="IPR035914">
    <property type="entry name" value="Sperma_CUB_dom_sf"/>
</dbReference>
<comment type="caution">
    <text evidence="14">The sequence shown here is derived from an EMBL/GenBank/DDBJ whole genome shotgun (WGS) entry which is preliminary data.</text>
</comment>
<sequence length="830" mass="92099">MKKMKLVSFVLSLSLILGILLIPITNNVNAESTKDDKSKQLQKLEKMSEKTKKANENFKVSWDEKKGIPRFISGELSDQNINIVDFLDENRDIFNLDAGEFDIKSTETDELGMTHYRTQQSVDGIPVYGAELIVHTDEHGIVTAMNGQVEPKLEKKNWKNAVKLSNKDAIDIAGDNLSFTPDENTFTAEPTSKLFLYKHEDKWQPVYVVELQFVEPYIGREFFYIDAKKGKVLKSVNRIIHAAETGSGTGVFGDTKTLNTYLSNGLYYLYDTTKPMDGIIKTYDAENTMTPLDDFNPSPGVYVTDDNNVFDSSRQRAAVDAHFYAGVVYDYYLDEHNRNSYDNNGADIISSVHLGDNVENAFWTGTQMVYGDGDGRSTTSLSASLDVVAHELTHAVTERSANLEYELQSGALNESFSDVFGILVEVAYEGSTEWLLGEDIFISQNSAIRSMEDPTLYGQPAHMDEFVIMPNTREGDWGGVHYNSGITNKAFYNIATDIGFQKSGDIYYRALTSYLTQFSQFDDARDVLLQSASDLYGENGVEYTAVADGFSAVGIGDTTTTPNDDTFEPNGTLSNAHPISSGESYISYISSSSDVDYYTFTTGGAGDITVNLTSLPADYDLYLLNSNGVQLEQSINGNTSSESIQYTASGADTFYLQVFGYNGANSTNDYVLSASYPQEQTGGQWFYENVSYDTPHPYPNNHTETYTYTKAGAQQVAIHFSALETESNYDFVHIKDKNGNIVASYDGTQSAFWVTVDGDEISATLETDFSITDYGFTIDQVAYFNDAPLTFGLLDDTKENTALDQIQEADKMNPADYVAPEKGPEKTIEE</sequence>
<dbReference type="Gene3D" id="3.10.450.40">
    <property type="match status" value="1"/>
</dbReference>
<dbReference type="Pfam" id="PF07504">
    <property type="entry name" value="FTP"/>
    <property type="match status" value="1"/>
</dbReference>
<keyword evidence="9" id="KW-1015">Disulfide bond</keyword>
<organism evidence="14 15">
    <name type="scientific">Chengkuizengella axinellae</name>
    <dbReference type="NCBI Taxonomy" id="3064388"/>
    <lineage>
        <taxon>Bacteria</taxon>
        <taxon>Bacillati</taxon>
        <taxon>Bacillota</taxon>
        <taxon>Bacilli</taxon>
        <taxon>Bacillales</taxon>
        <taxon>Paenibacillaceae</taxon>
        <taxon>Chengkuizengella</taxon>
    </lineage>
</organism>
<dbReference type="Pfam" id="PF00431">
    <property type="entry name" value="CUB"/>
    <property type="match status" value="1"/>
</dbReference>
<reference evidence="14 15" key="1">
    <citation type="submission" date="2023-08" db="EMBL/GenBank/DDBJ databases">
        <authorList>
            <person name="Park J.-S."/>
        </authorList>
    </citation>
    <scope>NUCLEOTIDE SEQUENCE [LARGE SCALE GENOMIC DNA]</scope>
    <source>
        <strain evidence="14 15">2205SS18-9</strain>
    </source>
</reference>
<dbReference type="Gene3D" id="2.60.120.290">
    <property type="entry name" value="Spermadhesin, CUB domain"/>
    <property type="match status" value="1"/>
</dbReference>
<keyword evidence="8" id="KW-0482">Metalloprotease</keyword>
<dbReference type="InterPro" id="IPR027268">
    <property type="entry name" value="Peptidase_M4/M1_CTD_sf"/>
</dbReference>
<dbReference type="Gene3D" id="1.10.390.10">
    <property type="entry name" value="Neutral Protease Domain 2"/>
    <property type="match status" value="1"/>
</dbReference>
<dbReference type="PRINTS" id="PR00730">
    <property type="entry name" value="THERMOLYSIN"/>
</dbReference>
<feature type="coiled-coil region" evidence="10">
    <location>
        <begin position="27"/>
        <end position="57"/>
    </location>
</feature>
<dbReference type="EMBL" id="JAVAMP010000023">
    <property type="protein sequence ID" value="MDP5277034.1"/>
    <property type="molecule type" value="Genomic_DNA"/>
</dbReference>
<evidence type="ECO:0000256" key="5">
    <source>
        <dbReference type="ARBA" id="ARBA00022729"/>
    </source>
</evidence>
<evidence type="ECO:0000256" key="4">
    <source>
        <dbReference type="ARBA" id="ARBA00022723"/>
    </source>
</evidence>
<accession>A0ABT9J7V1</accession>
<dbReference type="Pfam" id="PF01447">
    <property type="entry name" value="Peptidase_M4"/>
    <property type="match status" value="1"/>
</dbReference>
<dbReference type="Gene3D" id="3.10.450.490">
    <property type="match status" value="1"/>
</dbReference>
<protein>
    <submittedName>
        <fullName evidence="14">M4 family metallopeptidase</fullName>
    </submittedName>
</protein>
<comment type="cofactor">
    <cofactor evidence="1">
        <name>Zn(2+)</name>
        <dbReference type="ChEBI" id="CHEBI:29105"/>
    </cofactor>
</comment>
<dbReference type="SUPFAM" id="SSF49854">
    <property type="entry name" value="Spermadhesin, CUB domain"/>
    <property type="match status" value="1"/>
</dbReference>
<dbReference type="CDD" id="cd09597">
    <property type="entry name" value="M4_TLP"/>
    <property type="match status" value="1"/>
</dbReference>
<evidence type="ECO:0000256" key="11">
    <source>
        <dbReference type="SAM" id="MobiDB-lite"/>
    </source>
</evidence>
<evidence type="ECO:0000313" key="14">
    <source>
        <dbReference type="EMBL" id="MDP5277034.1"/>
    </source>
</evidence>
<evidence type="ECO:0000256" key="2">
    <source>
        <dbReference type="ARBA" id="ARBA00009388"/>
    </source>
</evidence>
<name>A0ABT9J7V1_9BACL</name>